<gene>
    <name evidence="15" type="ORF">CC85DRAFT_289625</name>
</gene>
<evidence type="ECO:0000256" key="8">
    <source>
        <dbReference type="ARBA" id="ARBA00022842"/>
    </source>
</evidence>
<dbReference type="Gene3D" id="1.25.40.120">
    <property type="entry name" value="Protein prenylyltransferase"/>
    <property type="match status" value="1"/>
</dbReference>
<evidence type="ECO:0000256" key="2">
    <source>
        <dbReference type="ARBA" id="ARBA00006734"/>
    </source>
</evidence>
<evidence type="ECO:0000256" key="9">
    <source>
        <dbReference type="ARBA" id="ARBA00040965"/>
    </source>
</evidence>
<accession>A0A0J0XB53</accession>
<evidence type="ECO:0000256" key="12">
    <source>
        <dbReference type="ARBA" id="ARBA00043086"/>
    </source>
</evidence>
<evidence type="ECO:0000313" key="16">
    <source>
        <dbReference type="Proteomes" id="UP000053611"/>
    </source>
</evidence>
<dbReference type="AlphaFoldDB" id="A0A0J0XB53"/>
<evidence type="ECO:0000256" key="4">
    <source>
        <dbReference type="ARBA" id="ARBA00012702"/>
    </source>
</evidence>
<dbReference type="GO" id="GO:0005953">
    <property type="term" value="C:CAAX-protein geranylgeranyltransferase complex"/>
    <property type="evidence" value="ECO:0007669"/>
    <property type="project" value="TreeGrafter"/>
</dbReference>
<dbReference type="EC" id="2.5.1.58" evidence="4"/>
<dbReference type="STRING" id="879819.A0A0J0XB53"/>
<name>A0A0J0XB53_9TREE</name>
<comment type="cofactor">
    <cofactor evidence="1">
        <name>Mg(2+)</name>
        <dbReference type="ChEBI" id="CHEBI:18420"/>
    </cofactor>
</comment>
<evidence type="ECO:0000256" key="5">
    <source>
        <dbReference type="ARBA" id="ARBA00022602"/>
    </source>
</evidence>
<evidence type="ECO:0000256" key="13">
    <source>
        <dbReference type="ARBA" id="ARBA00043219"/>
    </source>
</evidence>
<dbReference type="GO" id="GO:0004662">
    <property type="term" value="F:CAAX-protein geranylgeranyltransferase activity"/>
    <property type="evidence" value="ECO:0007669"/>
    <property type="project" value="UniProtKB-EC"/>
</dbReference>
<dbReference type="Pfam" id="PF01239">
    <property type="entry name" value="PPTA"/>
    <property type="match status" value="5"/>
</dbReference>
<keyword evidence="7" id="KW-0677">Repeat</keyword>
<proteinExistence type="inferred from homology"/>
<dbReference type="InterPro" id="IPR002088">
    <property type="entry name" value="Prenyl_trans_a"/>
</dbReference>
<keyword evidence="6" id="KW-0808">Transferase</keyword>
<dbReference type="GO" id="GO:0004660">
    <property type="term" value="F:protein farnesyltransferase activity"/>
    <property type="evidence" value="ECO:0007669"/>
    <property type="project" value="UniProtKB-EC"/>
</dbReference>
<keyword evidence="5" id="KW-0637">Prenyltransferase</keyword>
<keyword evidence="16" id="KW-1185">Reference proteome</keyword>
<sequence>MADVDSKGPAPVPLSKQPEWSDVVPVPQDDGPDPLVPIMYSPIYREHMDYFRAVSATGERSDRVLELTEAIVRLNPAHYTVWQYRFATLVALKKDLAAELDLMNEFARANLKSYQVWHHRLLLLEALSPADPVDEIAFIHDSLGPDTKNYHTWAYLHWLYCHFSGLGRISDEHWARELEWCDDMLKLDGRNNSAWGWRWFLRMARPGVEGLNGEEEIKYALEQIHIIPHNASAWNYLRGVVRVTGAARAPLIPVLAAYMAGSAVPPRAPTEEVAKDAWPNRSGPVDIQTPLPVPLALEFQADALVEGGRLGDAAAVYGQLGASVDRMRSAYWEMRRGECVNA</sequence>
<keyword evidence="8" id="KW-0460">Magnesium</keyword>
<dbReference type="SUPFAM" id="SSF48439">
    <property type="entry name" value="Protein prenylyltransferase"/>
    <property type="match status" value="1"/>
</dbReference>
<evidence type="ECO:0000256" key="14">
    <source>
        <dbReference type="SAM" id="MobiDB-lite"/>
    </source>
</evidence>
<evidence type="ECO:0000256" key="11">
    <source>
        <dbReference type="ARBA" id="ARBA00042436"/>
    </source>
</evidence>
<evidence type="ECO:0000256" key="10">
    <source>
        <dbReference type="ARBA" id="ARBA00041392"/>
    </source>
</evidence>
<feature type="region of interest" description="Disordered" evidence="14">
    <location>
        <begin position="1"/>
        <end position="32"/>
    </location>
</feature>
<dbReference type="OrthoDB" id="10255768at2759"/>
<comment type="similarity">
    <text evidence="2">Belongs to the protein prenyltransferase subunit alpha family.</text>
</comment>
<reference evidence="15 16" key="1">
    <citation type="submission" date="2015-03" db="EMBL/GenBank/DDBJ databases">
        <title>Genomics and transcriptomics of the oil-accumulating basidiomycete yeast T. oleaginosus allow insights into substrate utilization and the diverse evolutionary trajectories of mating systems in fungi.</title>
        <authorList>
            <consortium name="DOE Joint Genome Institute"/>
            <person name="Kourist R."/>
            <person name="Kracht O."/>
            <person name="Bracharz F."/>
            <person name="Lipzen A."/>
            <person name="Nolan M."/>
            <person name="Ohm R."/>
            <person name="Grigoriev I."/>
            <person name="Sun S."/>
            <person name="Heitman J."/>
            <person name="Bruck T."/>
            <person name="Nowrousian M."/>
        </authorList>
    </citation>
    <scope>NUCLEOTIDE SEQUENCE [LARGE SCALE GENOMIC DNA]</scope>
    <source>
        <strain evidence="15 16">IBC0246</strain>
    </source>
</reference>
<dbReference type="PANTHER" id="PTHR11129">
    <property type="entry name" value="PROTEIN FARNESYLTRANSFERASE ALPHA SUBUNIT/RAB GERANYLGERANYL TRANSFERASE ALPHA SUBUNIT"/>
    <property type="match status" value="1"/>
</dbReference>
<evidence type="ECO:0000256" key="6">
    <source>
        <dbReference type="ARBA" id="ARBA00022679"/>
    </source>
</evidence>
<evidence type="ECO:0000256" key="1">
    <source>
        <dbReference type="ARBA" id="ARBA00001946"/>
    </source>
</evidence>
<dbReference type="EMBL" id="KQ087322">
    <property type="protein sequence ID" value="KLT38326.1"/>
    <property type="molecule type" value="Genomic_DNA"/>
</dbReference>
<evidence type="ECO:0000256" key="3">
    <source>
        <dbReference type="ARBA" id="ARBA00012700"/>
    </source>
</evidence>
<evidence type="ECO:0000313" key="15">
    <source>
        <dbReference type="EMBL" id="KLT38326.1"/>
    </source>
</evidence>
<dbReference type="GO" id="GO:0005965">
    <property type="term" value="C:protein farnesyltransferase complex"/>
    <property type="evidence" value="ECO:0007669"/>
    <property type="project" value="TreeGrafter"/>
</dbReference>
<organism evidence="15 16">
    <name type="scientific">Cutaneotrichosporon oleaginosum</name>
    <dbReference type="NCBI Taxonomy" id="879819"/>
    <lineage>
        <taxon>Eukaryota</taxon>
        <taxon>Fungi</taxon>
        <taxon>Dikarya</taxon>
        <taxon>Basidiomycota</taxon>
        <taxon>Agaricomycotina</taxon>
        <taxon>Tremellomycetes</taxon>
        <taxon>Trichosporonales</taxon>
        <taxon>Trichosporonaceae</taxon>
        <taxon>Cutaneotrichosporon</taxon>
    </lineage>
</organism>
<dbReference type="PROSITE" id="PS51147">
    <property type="entry name" value="PFTA"/>
    <property type="match status" value="5"/>
</dbReference>
<evidence type="ECO:0000256" key="7">
    <source>
        <dbReference type="ARBA" id="ARBA00022737"/>
    </source>
</evidence>
<dbReference type="EC" id="2.5.1.59" evidence="3"/>
<dbReference type="Proteomes" id="UP000053611">
    <property type="component" value="Unassembled WGS sequence"/>
</dbReference>
<dbReference type="PANTHER" id="PTHR11129:SF1">
    <property type="entry name" value="PROTEIN FARNESYLTRANSFERASE_GERANYLGERANYLTRANSFERASE TYPE-1 SUBUNIT ALPHA"/>
    <property type="match status" value="1"/>
</dbReference>
<protein>
    <recommendedName>
        <fullName evidence="9">Protein farnesyltransferase/geranylgeranyltransferase type-1 subunit alpha</fullName>
        <ecNumber evidence="4">2.5.1.58</ecNumber>
        <ecNumber evidence="3">2.5.1.59</ecNumber>
    </recommendedName>
    <alternativeName>
        <fullName evidence="12">CAAX farnesyltransferase subunit alpha</fullName>
    </alternativeName>
    <alternativeName>
        <fullName evidence="11">FTase-alpha</fullName>
    </alternativeName>
    <alternativeName>
        <fullName evidence="10">Ras proteins prenyltransferase subunit alpha</fullName>
    </alternativeName>
    <alternativeName>
        <fullName evidence="13">Type I protein geranyl-geranyltransferase subunit alpha</fullName>
    </alternativeName>
</protein>